<dbReference type="EMBL" id="OY660873">
    <property type="protein sequence ID" value="CAJ1066104.1"/>
    <property type="molecule type" value="Genomic_DNA"/>
</dbReference>
<dbReference type="Pfam" id="PF00758">
    <property type="entry name" value="EPO_TPO"/>
    <property type="match status" value="1"/>
</dbReference>
<evidence type="ECO:0000256" key="4">
    <source>
        <dbReference type="ARBA" id="ARBA00022702"/>
    </source>
</evidence>
<evidence type="ECO:0000256" key="1">
    <source>
        <dbReference type="ARBA" id="ARBA00004613"/>
    </source>
</evidence>
<dbReference type="GO" id="GO:0005576">
    <property type="term" value="C:extracellular region"/>
    <property type="evidence" value="ECO:0007669"/>
    <property type="project" value="UniProtKB-SubCell"/>
</dbReference>
<evidence type="ECO:0000313" key="9">
    <source>
        <dbReference type="Proteomes" id="UP001178508"/>
    </source>
</evidence>
<dbReference type="GO" id="GO:0005179">
    <property type="term" value="F:hormone activity"/>
    <property type="evidence" value="ECO:0007669"/>
    <property type="project" value="UniProtKB-KW"/>
</dbReference>
<reference evidence="8" key="1">
    <citation type="submission" date="2023-08" db="EMBL/GenBank/DDBJ databases">
        <authorList>
            <person name="Alioto T."/>
            <person name="Alioto T."/>
            <person name="Gomez Garrido J."/>
        </authorList>
    </citation>
    <scope>NUCLEOTIDE SEQUENCE</scope>
</reference>
<dbReference type="InterPro" id="IPR009079">
    <property type="entry name" value="4_helix_cytokine-like_core"/>
</dbReference>
<dbReference type="InterPro" id="IPR003978">
    <property type="entry name" value="Thrombopoietin"/>
</dbReference>
<evidence type="ECO:0000256" key="3">
    <source>
        <dbReference type="ARBA" id="ARBA00022525"/>
    </source>
</evidence>
<protein>
    <submittedName>
        <fullName evidence="8">Uncharacterized protein LOC117825544</fullName>
    </submittedName>
</protein>
<dbReference type="Gene3D" id="1.20.1250.10">
    <property type="match status" value="1"/>
</dbReference>
<dbReference type="GO" id="GO:0008283">
    <property type="term" value="P:cell population proliferation"/>
    <property type="evidence" value="ECO:0007669"/>
    <property type="project" value="InterPro"/>
</dbReference>
<dbReference type="Proteomes" id="UP001178508">
    <property type="component" value="Chromosome 10"/>
</dbReference>
<keyword evidence="9" id="KW-1185">Reference proteome</keyword>
<feature type="signal peptide" evidence="7">
    <location>
        <begin position="1"/>
        <end position="24"/>
    </location>
</feature>
<sequence>MAYSRLLLLLLIGVISSNLPGLQARPIDFWCNREARKSMTKTVEGLKKDMADCVGSHELPSPLQLPCLWVQPAEWVNKTLQQKHAEVHSALHVFQDGVHGARSQSTLQCQTSLLERLERHITNYVGLVDSLPMQTEMGSHLVQNFTNETTLDAVLDKYRTLLKGKLERFARDLKDNICNEHDTVIT</sequence>
<accession>A0AAV1FZC0</accession>
<proteinExistence type="inferred from homology"/>
<keyword evidence="6" id="KW-1015">Disulfide bond</keyword>
<keyword evidence="3" id="KW-0964">Secreted</keyword>
<dbReference type="SUPFAM" id="SSF47266">
    <property type="entry name" value="4-helical cytokines"/>
    <property type="match status" value="1"/>
</dbReference>
<feature type="chain" id="PRO_5043976363" evidence="7">
    <location>
        <begin position="25"/>
        <end position="186"/>
    </location>
</feature>
<organism evidence="8 9">
    <name type="scientific">Xyrichtys novacula</name>
    <name type="common">Pearly razorfish</name>
    <name type="synonym">Hemipteronotus novacula</name>
    <dbReference type="NCBI Taxonomy" id="13765"/>
    <lineage>
        <taxon>Eukaryota</taxon>
        <taxon>Metazoa</taxon>
        <taxon>Chordata</taxon>
        <taxon>Craniata</taxon>
        <taxon>Vertebrata</taxon>
        <taxon>Euteleostomi</taxon>
        <taxon>Actinopterygii</taxon>
        <taxon>Neopterygii</taxon>
        <taxon>Teleostei</taxon>
        <taxon>Neoteleostei</taxon>
        <taxon>Acanthomorphata</taxon>
        <taxon>Eupercaria</taxon>
        <taxon>Labriformes</taxon>
        <taxon>Labridae</taxon>
        <taxon>Xyrichtys</taxon>
    </lineage>
</organism>
<evidence type="ECO:0000256" key="2">
    <source>
        <dbReference type="ARBA" id="ARBA00005782"/>
    </source>
</evidence>
<evidence type="ECO:0000256" key="5">
    <source>
        <dbReference type="ARBA" id="ARBA00022729"/>
    </source>
</evidence>
<evidence type="ECO:0000313" key="8">
    <source>
        <dbReference type="EMBL" id="CAJ1066104.1"/>
    </source>
</evidence>
<dbReference type="PANTHER" id="PTHR10560">
    <property type="entry name" value="THROMBOPOIETIN"/>
    <property type="match status" value="1"/>
</dbReference>
<keyword evidence="5 7" id="KW-0732">Signal</keyword>
<dbReference type="InterPro" id="IPR001323">
    <property type="entry name" value="EPO_TPO"/>
</dbReference>
<name>A0AAV1FZC0_XYRNO</name>
<dbReference type="PANTHER" id="PTHR10560:SF0">
    <property type="entry name" value="THROMBOPOIETIN"/>
    <property type="match status" value="1"/>
</dbReference>
<evidence type="ECO:0000256" key="6">
    <source>
        <dbReference type="ARBA" id="ARBA00023157"/>
    </source>
</evidence>
<keyword evidence="4" id="KW-0372">Hormone</keyword>
<gene>
    <name evidence="8" type="ORF">XNOV1_A032375</name>
</gene>
<comment type="similarity">
    <text evidence="2">Belongs to the EPO/TPO family.</text>
</comment>
<dbReference type="GO" id="GO:0005125">
    <property type="term" value="F:cytokine activity"/>
    <property type="evidence" value="ECO:0007669"/>
    <property type="project" value="InterPro"/>
</dbReference>
<dbReference type="AlphaFoldDB" id="A0AAV1FZC0"/>
<evidence type="ECO:0000256" key="7">
    <source>
        <dbReference type="SAM" id="SignalP"/>
    </source>
</evidence>
<comment type="subcellular location">
    <subcellularLocation>
        <location evidence="1">Secreted</location>
    </subcellularLocation>
</comment>